<dbReference type="AlphaFoldDB" id="A0A7X6LUQ0"/>
<organism evidence="1 2">
    <name type="scientific">Nocardia veterana</name>
    <dbReference type="NCBI Taxonomy" id="132249"/>
    <lineage>
        <taxon>Bacteria</taxon>
        <taxon>Bacillati</taxon>
        <taxon>Actinomycetota</taxon>
        <taxon>Actinomycetes</taxon>
        <taxon>Mycobacteriales</taxon>
        <taxon>Nocardiaceae</taxon>
        <taxon>Nocardia</taxon>
    </lineage>
</organism>
<reference evidence="1 2" key="1">
    <citation type="submission" date="2020-04" db="EMBL/GenBank/DDBJ databases">
        <title>MicrobeNet Type strains.</title>
        <authorList>
            <person name="Nicholson A.C."/>
        </authorList>
    </citation>
    <scope>NUCLEOTIDE SEQUENCE [LARGE SCALE GENOMIC DNA]</scope>
    <source>
        <strain evidence="1 2">DSM 44445</strain>
    </source>
</reference>
<evidence type="ECO:0000313" key="2">
    <source>
        <dbReference type="Proteomes" id="UP000523447"/>
    </source>
</evidence>
<comment type="caution">
    <text evidence="1">The sequence shown here is derived from an EMBL/GenBank/DDBJ whole genome shotgun (WGS) entry which is preliminary data.</text>
</comment>
<gene>
    <name evidence="1" type="ORF">HGA07_01405</name>
</gene>
<proteinExistence type="predicted"/>
<dbReference type="EMBL" id="JAAXPE010000001">
    <property type="protein sequence ID" value="NKY84280.1"/>
    <property type="molecule type" value="Genomic_DNA"/>
</dbReference>
<keyword evidence="2" id="KW-1185">Reference proteome</keyword>
<accession>A0A7X6LUQ0</accession>
<dbReference type="Proteomes" id="UP000523447">
    <property type="component" value="Unassembled WGS sequence"/>
</dbReference>
<protein>
    <submittedName>
        <fullName evidence="1">Uncharacterized protein</fullName>
    </submittedName>
</protein>
<name>A0A7X6LUQ0_9NOCA</name>
<dbReference type="RefSeq" id="WP_157171327.1">
    <property type="nucleotide sequence ID" value="NZ_CAWPHS010000001.1"/>
</dbReference>
<evidence type="ECO:0000313" key="1">
    <source>
        <dbReference type="EMBL" id="NKY84280.1"/>
    </source>
</evidence>
<sequence length="180" mass="18059">MPEVFSNDGISGKRRIGAAVKIRALIGGSLAAVAISMFGAGAATAAPEISPTAGTVLNPADYLVGDTVYFSAGYANCSMHPNGDVGCDINPGVANLYGIPINNLAIDLPFLPAHPTFGLTGPLGRPGSRSIDPGPAADGYDYGGTINYGGASCSGGGRGAITCYSKGHSFNFGWSGTNLT</sequence>